<sequence length="504" mass="54621">MNLELVLPILIPLTAGALSLALWRSVRLQRYLAVLATLLLLIAGLWLMDTTLTQGFVVVEMGNWPAPFGIVLVADMLAAIMIVLTGIIGLAIALYSLASTPPGHETFGYYPLMHLLLAGVAGAFLTGDIFNLFVWFEVMLLASFALLTLGGERAQMEGAIKYVTLNLFSSAIFLSAVGLLYGMVGTLNLADIAQKVRSIDDPGMITVVSLMFMVSFGIKAAAFPLFFWLPASYHTPQVAVSALFAGLLTKVGVYALFRVFTLVFTQDVGYTHTLLLWVAALTMLTGVLGAAAQFEFRRILSFHIVSQIGYMLLGLALFTPLALIGGVFYIMHHIIVKTNLFLISGITFRLLGSYQLKDLGGVYRQRPWLALLFLIPALSLAGIPPLSGFFAKFIVVRATLEANEYLVAAIALLVGLLTLYSMIKIWAEVFWKKLPEHVTDASRLNSDVKDSGAWACYTPVVGLAACTLAIGLYGQPIYVLAETAAAQLLDPQRYINAVLGGAPQ</sequence>
<comment type="similarity">
    <text evidence="2">Belongs to the CPA3 antiporters (TC 2.A.63) subunit D family.</text>
</comment>
<proteinExistence type="inferred from homology"/>
<keyword evidence="4 7" id="KW-0812">Transmembrane</keyword>
<reference evidence="10 11" key="1">
    <citation type="submission" date="2018-03" db="EMBL/GenBank/DDBJ databases">
        <title>Marinobacter brunus sp. nov., a marine bacterium of Gamma-proteobacteria isolated from the surface seawater of the South China Sea.</title>
        <authorList>
            <person name="Cheng H."/>
            <person name="Wu Y.-H."/>
            <person name="Xamxidin M."/>
            <person name="Xu X.-W."/>
        </authorList>
    </citation>
    <scope>NUCLEOTIDE SEQUENCE [LARGE SCALE GENOMIC DNA]</scope>
    <source>
        <strain evidence="10 11">NH169-3</strain>
    </source>
</reference>
<feature type="transmembrane region" description="Helical" evidence="8">
    <location>
        <begin position="162"/>
        <end position="184"/>
    </location>
</feature>
<gene>
    <name evidence="10" type="ORF">C7H09_12165</name>
</gene>
<dbReference type="Proteomes" id="UP000239866">
    <property type="component" value="Unassembled WGS sequence"/>
</dbReference>
<feature type="transmembrane region" description="Helical" evidence="8">
    <location>
        <begin position="338"/>
        <end position="356"/>
    </location>
</feature>
<evidence type="ECO:0000256" key="5">
    <source>
        <dbReference type="ARBA" id="ARBA00022989"/>
    </source>
</evidence>
<dbReference type="GO" id="GO:0042773">
    <property type="term" value="P:ATP synthesis coupled electron transport"/>
    <property type="evidence" value="ECO:0007669"/>
    <property type="project" value="InterPro"/>
</dbReference>
<dbReference type="PANTHER" id="PTHR42703:SF1">
    <property type="entry name" value="NA(+)_H(+) ANTIPORTER SUBUNIT D1"/>
    <property type="match status" value="1"/>
</dbReference>
<keyword evidence="5 8" id="KW-1133">Transmembrane helix</keyword>
<dbReference type="GO" id="GO:0005886">
    <property type="term" value="C:plasma membrane"/>
    <property type="evidence" value="ECO:0007669"/>
    <property type="project" value="UniProtKB-SubCell"/>
</dbReference>
<evidence type="ECO:0000256" key="8">
    <source>
        <dbReference type="SAM" id="Phobius"/>
    </source>
</evidence>
<feature type="transmembrane region" description="Helical" evidence="8">
    <location>
        <begin position="107"/>
        <end position="126"/>
    </location>
</feature>
<dbReference type="InterPro" id="IPR003918">
    <property type="entry name" value="NADH_UbQ_OxRdtase"/>
</dbReference>
<feature type="transmembrane region" description="Helical" evidence="8">
    <location>
        <begin position="405"/>
        <end position="423"/>
    </location>
</feature>
<evidence type="ECO:0000256" key="3">
    <source>
        <dbReference type="ARBA" id="ARBA00022475"/>
    </source>
</evidence>
<feature type="transmembrane region" description="Helical" evidence="8">
    <location>
        <begin position="274"/>
        <end position="296"/>
    </location>
</feature>
<dbReference type="GO" id="GO:0008137">
    <property type="term" value="F:NADH dehydrogenase (ubiquinone) activity"/>
    <property type="evidence" value="ECO:0007669"/>
    <property type="project" value="InterPro"/>
</dbReference>
<keyword evidence="6 8" id="KW-0472">Membrane</keyword>
<comment type="caution">
    <text evidence="10">The sequence shown here is derived from an EMBL/GenBank/DDBJ whole genome shotgun (WGS) entry which is preliminary data.</text>
</comment>
<comment type="subcellular location">
    <subcellularLocation>
        <location evidence="1">Cell membrane</location>
        <topology evidence="1">Multi-pass membrane protein</topology>
    </subcellularLocation>
    <subcellularLocation>
        <location evidence="7">Membrane</location>
        <topology evidence="7">Multi-pass membrane protein</topology>
    </subcellularLocation>
</comment>
<dbReference type="PANTHER" id="PTHR42703">
    <property type="entry name" value="NADH DEHYDROGENASE"/>
    <property type="match status" value="1"/>
</dbReference>
<organism evidence="10 11">
    <name type="scientific">Marinobacter fuscus</name>
    <dbReference type="NCBI Taxonomy" id="2109942"/>
    <lineage>
        <taxon>Bacteria</taxon>
        <taxon>Pseudomonadati</taxon>
        <taxon>Pseudomonadota</taxon>
        <taxon>Gammaproteobacteria</taxon>
        <taxon>Pseudomonadales</taxon>
        <taxon>Marinobacteraceae</taxon>
        <taxon>Marinobacter</taxon>
    </lineage>
</organism>
<feature type="domain" description="NADH:quinone oxidoreductase/Mrp antiporter transmembrane" evidence="9">
    <location>
        <begin position="128"/>
        <end position="417"/>
    </location>
</feature>
<feature type="transmembrane region" description="Helical" evidence="8">
    <location>
        <begin position="240"/>
        <end position="262"/>
    </location>
</feature>
<dbReference type="InterPro" id="IPR050586">
    <property type="entry name" value="CPA3_Na-H_Antiporter_D"/>
</dbReference>
<evidence type="ECO:0000256" key="2">
    <source>
        <dbReference type="ARBA" id="ARBA00005346"/>
    </source>
</evidence>
<evidence type="ECO:0000313" key="11">
    <source>
        <dbReference type="Proteomes" id="UP000239866"/>
    </source>
</evidence>
<dbReference type="Pfam" id="PF00361">
    <property type="entry name" value="Proton_antipo_M"/>
    <property type="match status" value="1"/>
</dbReference>
<dbReference type="AlphaFoldDB" id="A0A2T1K7P5"/>
<dbReference type="OrthoDB" id="9768329at2"/>
<dbReference type="RefSeq" id="WP_106763023.1">
    <property type="nucleotide sequence ID" value="NZ_PXNP01000085.1"/>
</dbReference>
<evidence type="ECO:0000256" key="4">
    <source>
        <dbReference type="ARBA" id="ARBA00022692"/>
    </source>
</evidence>
<feature type="transmembrane region" description="Helical" evidence="8">
    <location>
        <begin position="132"/>
        <end position="150"/>
    </location>
</feature>
<dbReference type="EMBL" id="PXNP01000085">
    <property type="protein sequence ID" value="PSF06085.1"/>
    <property type="molecule type" value="Genomic_DNA"/>
</dbReference>
<protein>
    <submittedName>
        <fullName evidence="10">Na+/H+ antiporter subunit D</fullName>
    </submittedName>
</protein>
<keyword evidence="3" id="KW-1003">Cell membrane</keyword>
<name>A0A2T1K7P5_9GAMM</name>
<feature type="transmembrane region" description="Helical" evidence="8">
    <location>
        <begin position="6"/>
        <end position="23"/>
    </location>
</feature>
<feature type="transmembrane region" description="Helical" evidence="8">
    <location>
        <begin position="204"/>
        <end position="228"/>
    </location>
</feature>
<dbReference type="PRINTS" id="PR01437">
    <property type="entry name" value="NUOXDRDTASE4"/>
</dbReference>
<evidence type="ECO:0000256" key="7">
    <source>
        <dbReference type="RuleBase" id="RU000320"/>
    </source>
</evidence>
<dbReference type="NCBIfam" id="NF009306">
    <property type="entry name" value="PRK12663.1"/>
    <property type="match status" value="1"/>
</dbReference>
<evidence type="ECO:0000256" key="6">
    <source>
        <dbReference type="ARBA" id="ARBA00023136"/>
    </source>
</evidence>
<feature type="transmembrane region" description="Helical" evidence="8">
    <location>
        <begin position="30"/>
        <end position="48"/>
    </location>
</feature>
<evidence type="ECO:0000313" key="10">
    <source>
        <dbReference type="EMBL" id="PSF06085.1"/>
    </source>
</evidence>
<feature type="transmembrane region" description="Helical" evidence="8">
    <location>
        <begin position="368"/>
        <end position="393"/>
    </location>
</feature>
<evidence type="ECO:0000259" key="9">
    <source>
        <dbReference type="Pfam" id="PF00361"/>
    </source>
</evidence>
<evidence type="ECO:0000256" key="1">
    <source>
        <dbReference type="ARBA" id="ARBA00004651"/>
    </source>
</evidence>
<dbReference type="InterPro" id="IPR001750">
    <property type="entry name" value="ND/Mrp_TM"/>
</dbReference>
<keyword evidence="11" id="KW-1185">Reference proteome</keyword>
<feature type="transmembrane region" description="Helical" evidence="8">
    <location>
        <begin position="68"/>
        <end position="95"/>
    </location>
</feature>
<accession>A0A2T1K7P5</accession>
<feature type="transmembrane region" description="Helical" evidence="8">
    <location>
        <begin position="308"/>
        <end position="332"/>
    </location>
</feature>